<dbReference type="OrthoDB" id="5916873at2759"/>
<dbReference type="EMBL" id="AZBU02000001">
    <property type="protein sequence ID" value="TMS32634.1"/>
    <property type="molecule type" value="Genomic_DNA"/>
</dbReference>
<reference evidence="9 10" key="2">
    <citation type="journal article" date="2019" name="G3 (Bethesda)">
        <title>Hybrid Assembly of the Genome of the Entomopathogenic Nematode Steinernema carpocapsae Identifies the X-Chromosome.</title>
        <authorList>
            <person name="Serra L."/>
            <person name="Macchietto M."/>
            <person name="Macias-Munoz A."/>
            <person name="McGill C.J."/>
            <person name="Rodriguez I.M."/>
            <person name="Rodriguez B."/>
            <person name="Murad R."/>
            <person name="Mortazavi A."/>
        </authorList>
    </citation>
    <scope>NUCLEOTIDE SEQUENCE [LARGE SCALE GENOMIC DNA]</scope>
    <source>
        <strain evidence="9 10">ALL</strain>
    </source>
</reference>
<comment type="subcellular location">
    <subcellularLocation>
        <location evidence="1">Nucleus</location>
    </subcellularLocation>
</comment>
<comment type="caution">
    <text evidence="9">The sequence shown here is derived from an EMBL/GenBank/DDBJ whole genome shotgun (WGS) entry which is preliminary data.</text>
</comment>
<dbReference type="SMART" id="SM00717">
    <property type="entry name" value="SANT"/>
    <property type="match status" value="1"/>
</dbReference>
<keyword evidence="7" id="KW-0539">Nucleus</keyword>
<evidence type="ECO:0000256" key="5">
    <source>
        <dbReference type="ARBA" id="ARBA00022833"/>
    </source>
</evidence>
<sequence>MSTMWRRRWTKSAKPMRQAPLIDCNPAYRTIPHPREKFTPTEIDSFEQALPVYGKNFFVIRSHVLPHRRVGELVEFYYHWKKSERHDVFIERARQRRLNAQEGDPPMLFPVFRQRLGRVGDPMDALILAHHSVNQPVMPRSHHPQLNTHHNLTTVTTEHGSSDHFPHSNGTQR</sequence>
<feature type="domain" description="SANT" evidence="8">
    <location>
        <begin position="33"/>
        <end position="85"/>
    </location>
</feature>
<evidence type="ECO:0000256" key="2">
    <source>
        <dbReference type="ARBA" id="ARBA00022491"/>
    </source>
</evidence>
<dbReference type="GO" id="GO:0000122">
    <property type="term" value="P:negative regulation of transcription by RNA polymerase II"/>
    <property type="evidence" value="ECO:0007669"/>
    <property type="project" value="TreeGrafter"/>
</dbReference>
<dbReference type="Gene3D" id="1.10.10.60">
    <property type="entry name" value="Homeodomain-like"/>
    <property type="match status" value="1"/>
</dbReference>
<dbReference type="GO" id="GO:0003714">
    <property type="term" value="F:transcription corepressor activity"/>
    <property type="evidence" value="ECO:0007669"/>
    <property type="project" value="TreeGrafter"/>
</dbReference>
<dbReference type="PANTHER" id="PTHR10865:SF28">
    <property type="entry name" value="ELM2 DOMAIN-CONTAINING PROTEIN"/>
    <property type="match status" value="1"/>
</dbReference>
<keyword evidence="2" id="KW-0678">Repressor</keyword>
<dbReference type="GO" id="GO:0008270">
    <property type="term" value="F:zinc ion binding"/>
    <property type="evidence" value="ECO:0007669"/>
    <property type="project" value="UniProtKB-KW"/>
</dbReference>
<dbReference type="Proteomes" id="UP000298663">
    <property type="component" value="Unassembled WGS sequence"/>
</dbReference>
<dbReference type="GO" id="GO:0042826">
    <property type="term" value="F:histone deacetylase binding"/>
    <property type="evidence" value="ECO:0007669"/>
    <property type="project" value="TreeGrafter"/>
</dbReference>
<keyword evidence="5" id="KW-0862">Zinc</keyword>
<keyword evidence="6" id="KW-0238">DNA-binding</keyword>
<dbReference type="PROSITE" id="PS51293">
    <property type="entry name" value="SANT"/>
    <property type="match status" value="1"/>
</dbReference>
<dbReference type="InterPro" id="IPR001005">
    <property type="entry name" value="SANT/Myb"/>
</dbReference>
<dbReference type="GO" id="GO:0003677">
    <property type="term" value="F:DNA binding"/>
    <property type="evidence" value="ECO:0007669"/>
    <property type="project" value="UniProtKB-KW"/>
</dbReference>
<gene>
    <name evidence="9" type="ORF">L596_000451</name>
</gene>
<dbReference type="InterPro" id="IPR009057">
    <property type="entry name" value="Homeodomain-like_sf"/>
</dbReference>
<dbReference type="AlphaFoldDB" id="A0A4U8UIE8"/>
<dbReference type="InterPro" id="IPR017884">
    <property type="entry name" value="SANT_dom"/>
</dbReference>
<dbReference type="PANTHER" id="PTHR10865">
    <property type="entry name" value="METASTASIS-ASSOCIATED PROTEIN AND MESODERM INDUCTION EARLY RESPONSE PROTEIN"/>
    <property type="match status" value="1"/>
</dbReference>
<reference evidence="9 10" key="1">
    <citation type="journal article" date="2015" name="Genome Biol.">
        <title>Comparative genomics of Steinernema reveals deeply conserved gene regulatory networks.</title>
        <authorList>
            <person name="Dillman A.R."/>
            <person name="Macchietto M."/>
            <person name="Porter C.F."/>
            <person name="Rogers A."/>
            <person name="Williams B."/>
            <person name="Antoshechkin I."/>
            <person name="Lee M.M."/>
            <person name="Goodwin Z."/>
            <person name="Lu X."/>
            <person name="Lewis E.E."/>
            <person name="Goodrich-Blair H."/>
            <person name="Stock S.P."/>
            <person name="Adams B.J."/>
            <person name="Sternberg P.W."/>
            <person name="Mortazavi A."/>
        </authorList>
    </citation>
    <scope>NUCLEOTIDE SEQUENCE [LARGE SCALE GENOMIC DNA]</scope>
    <source>
        <strain evidence="9 10">ALL</strain>
    </source>
</reference>
<dbReference type="SUPFAM" id="SSF46689">
    <property type="entry name" value="Homeodomain-like"/>
    <property type="match status" value="1"/>
</dbReference>
<evidence type="ECO:0000256" key="6">
    <source>
        <dbReference type="ARBA" id="ARBA00023125"/>
    </source>
</evidence>
<name>A0A4U8UIE8_STECR</name>
<evidence type="ECO:0000256" key="7">
    <source>
        <dbReference type="ARBA" id="ARBA00023242"/>
    </source>
</evidence>
<evidence type="ECO:0000256" key="4">
    <source>
        <dbReference type="ARBA" id="ARBA00022771"/>
    </source>
</evidence>
<dbReference type="FunFam" id="1.10.10.60:FF:000012">
    <property type="entry name" value="Metastasis-associated 1 family, member 3"/>
    <property type="match status" value="1"/>
</dbReference>
<evidence type="ECO:0000256" key="1">
    <source>
        <dbReference type="ARBA" id="ARBA00004123"/>
    </source>
</evidence>
<dbReference type="STRING" id="34508.A0A4U8UIE8"/>
<evidence type="ECO:0000313" key="10">
    <source>
        <dbReference type="Proteomes" id="UP000298663"/>
    </source>
</evidence>
<evidence type="ECO:0000256" key="3">
    <source>
        <dbReference type="ARBA" id="ARBA00022723"/>
    </source>
</evidence>
<accession>A0A4U8UIE8</accession>
<keyword evidence="3" id="KW-0479">Metal-binding</keyword>
<evidence type="ECO:0000259" key="8">
    <source>
        <dbReference type="PROSITE" id="PS51293"/>
    </source>
</evidence>
<dbReference type="InterPro" id="IPR040138">
    <property type="entry name" value="MIER/MTA"/>
</dbReference>
<protein>
    <recommendedName>
        <fullName evidence="8">SANT domain-containing protein</fullName>
    </recommendedName>
</protein>
<proteinExistence type="predicted"/>
<dbReference type="GO" id="GO:0005654">
    <property type="term" value="C:nucleoplasm"/>
    <property type="evidence" value="ECO:0007669"/>
    <property type="project" value="TreeGrafter"/>
</dbReference>
<organism evidence="9 10">
    <name type="scientific">Steinernema carpocapsae</name>
    <name type="common">Entomopathogenic nematode</name>
    <dbReference type="NCBI Taxonomy" id="34508"/>
    <lineage>
        <taxon>Eukaryota</taxon>
        <taxon>Metazoa</taxon>
        <taxon>Ecdysozoa</taxon>
        <taxon>Nematoda</taxon>
        <taxon>Chromadorea</taxon>
        <taxon>Rhabditida</taxon>
        <taxon>Tylenchina</taxon>
        <taxon>Panagrolaimomorpha</taxon>
        <taxon>Strongyloidoidea</taxon>
        <taxon>Steinernematidae</taxon>
        <taxon>Steinernema</taxon>
    </lineage>
</organism>
<keyword evidence="4" id="KW-0863">Zinc-finger</keyword>
<keyword evidence="10" id="KW-1185">Reference proteome</keyword>
<evidence type="ECO:0000313" key="9">
    <source>
        <dbReference type="EMBL" id="TMS32634.1"/>
    </source>
</evidence>